<evidence type="ECO:0000259" key="1">
    <source>
        <dbReference type="Pfam" id="PF00534"/>
    </source>
</evidence>
<dbReference type="GO" id="GO:0016757">
    <property type="term" value="F:glycosyltransferase activity"/>
    <property type="evidence" value="ECO:0007669"/>
    <property type="project" value="InterPro"/>
</dbReference>
<name>A0A832I3M5_UNCEI</name>
<dbReference type="PANTHER" id="PTHR45947">
    <property type="entry name" value="SULFOQUINOVOSYL TRANSFERASE SQD2"/>
    <property type="match status" value="1"/>
</dbReference>
<dbReference type="PANTHER" id="PTHR45947:SF3">
    <property type="entry name" value="SULFOQUINOVOSYL TRANSFERASE SQD2"/>
    <property type="match status" value="1"/>
</dbReference>
<feature type="domain" description="Glycosyl transferase family 1" evidence="1">
    <location>
        <begin position="212"/>
        <end position="378"/>
    </location>
</feature>
<gene>
    <name evidence="2" type="ORF">ENR23_06875</name>
</gene>
<comment type="caution">
    <text evidence="2">The sequence shown here is derived from an EMBL/GenBank/DDBJ whole genome shotgun (WGS) entry which is preliminary data.</text>
</comment>
<dbReference type="InterPro" id="IPR001296">
    <property type="entry name" value="Glyco_trans_1"/>
</dbReference>
<dbReference type="CDD" id="cd03801">
    <property type="entry name" value="GT4_PimA-like"/>
    <property type="match status" value="1"/>
</dbReference>
<dbReference type="InterPro" id="IPR050194">
    <property type="entry name" value="Glycosyltransferase_grp1"/>
</dbReference>
<dbReference type="Pfam" id="PF00534">
    <property type="entry name" value="Glycos_transf_1"/>
    <property type="match status" value="1"/>
</dbReference>
<dbReference type="SUPFAM" id="SSF53756">
    <property type="entry name" value="UDP-Glycosyltransferase/glycogen phosphorylase"/>
    <property type="match status" value="1"/>
</dbReference>
<proteinExistence type="predicted"/>
<reference evidence="2" key="1">
    <citation type="journal article" date="2020" name="mSystems">
        <title>Genome- and Community-Level Interaction Insights into Carbon Utilization and Element Cycling Functions of Hydrothermarchaeota in Hydrothermal Sediment.</title>
        <authorList>
            <person name="Zhou Z."/>
            <person name="Liu Y."/>
            <person name="Xu W."/>
            <person name="Pan J."/>
            <person name="Luo Z.H."/>
            <person name="Li M."/>
        </authorList>
    </citation>
    <scope>NUCLEOTIDE SEQUENCE [LARGE SCALE GENOMIC DNA]</scope>
    <source>
        <strain evidence="2">SpSt-381</strain>
    </source>
</reference>
<evidence type="ECO:0000313" key="2">
    <source>
        <dbReference type="EMBL" id="HGZ43136.1"/>
    </source>
</evidence>
<protein>
    <submittedName>
        <fullName evidence="2">Colanic acid biosynthesis glycosyltransferase WcaL</fullName>
    </submittedName>
</protein>
<sequence>MKPIVYVTTTFPTFAAFLENEVWRLQRRGAPVLVLTLRPVHPHHQPEHAPLLAITRWIGHPLDPASWLALLGWLVRRPHVLLSVWGRMLWASRRSPYALAGHLGYLPAAARVAALVEREGVHRVHGAWAHFPASVAYLAARLTGARFSMAGHAGSDLYRTQAFLAEKARAADFVTTCVRANGAMLRALAGPRARVHWIYHGVDRARFDGTGRARDPQPLLVCVGRLAPTKGFDLAVRALGLLRTRGLAPRLVFVGDGPERARLERLAAEGGVTSQVEFRGFLPQTELLPLYRRAWLLVSPSRVLANGHRDGIPNVIVEALAMGLPCVGTRAAGLEEAVAPGVTGELVAPEDPVALADALERLLRDPAEVDRLSAAARGRVDEVFDADRNFERLWALFERDGDVPVADGAPGAEGAA</sequence>
<dbReference type="AlphaFoldDB" id="A0A832I3M5"/>
<accession>A0A832I3M5</accession>
<keyword evidence="2" id="KW-0808">Transferase</keyword>
<dbReference type="EMBL" id="DSQF01000012">
    <property type="protein sequence ID" value="HGZ43136.1"/>
    <property type="molecule type" value="Genomic_DNA"/>
</dbReference>
<dbReference type="Gene3D" id="3.40.50.2000">
    <property type="entry name" value="Glycogen Phosphorylase B"/>
    <property type="match status" value="2"/>
</dbReference>
<organism evidence="2">
    <name type="scientific">Eiseniibacteriota bacterium</name>
    <dbReference type="NCBI Taxonomy" id="2212470"/>
    <lineage>
        <taxon>Bacteria</taxon>
        <taxon>Candidatus Eiseniibacteriota</taxon>
    </lineage>
</organism>